<dbReference type="InterPro" id="IPR016181">
    <property type="entry name" value="Acyl_CoA_acyltransferase"/>
</dbReference>
<dbReference type="Gene3D" id="3.40.630.30">
    <property type="match status" value="1"/>
</dbReference>
<evidence type="ECO:0000259" key="1">
    <source>
        <dbReference type="PROSITE" id="PS51186"/>
    </source>
</evidence>
<protein>
    <recommendedName>
        <fullName evidence="1">N-acetyltransferase domain-containing protein</fullName>
    </recommendedName>
</protein>
<keyword evidence="3" id="KW-1185">Reference proteome</keyword>
<name>A0A1G5S5E1_9FIRM</name>
<accession>A0A1G5S5E1</accession>
<dbReference type="Proteomes" id="UP000199208">
    <property type="component" value="Unassembled WGS sequence"/>
</dbReference>
<dbReference type="EMBL" id="FMWL01000018">
    <property type="protein sequence ID" value="SCZ81377.1"/>
    <property type="molecule type" value="Genomic_DNA"/>
</dbReference>
<sequence length="282" mass="31803">MIRKLTEADRQTTLDFLLQEPEINLFAIGDIEQYGFETPFQALWGDFEPDTDRLQAVLLRYETNYIPYFKDPRYNPAVFAAIILSDSDFRILSGRQSLVNTTQAAIARAARELGQPEPTYIEKSTYFCKLDSTSRLAPETFTPEGHTPAPKRATPDDAPRILHLLRGIDEFSATLTITEARLRENLKTGAARIYFIEDETQNLLTVAQTTAENSLSAMIVGVATHPDHRGRGLMTANLSALCRDLLAEGKILCLFYDNPAAGAIYHRLGFETIDQWLMLIRR</sequence>
<evidence type="ECO:0000313" key="3">
    <source>
        <dbReference type="Proteomes" id="UP000199208"/>
    </source>
</evidence>
<dbReference type="SUPFAM" id="SSF55729">
    <property type="entry name" value="Acyl-CoA N-acyltransferases (Nat)"/>
    <property type="match status" value="1"/>
</dbReference>
<proteinExistence type="predicted"/>
<organism evidence="2 3">
    <name type="scientific">Acidaminobacter hydrogenoformans DSM 2784</name>
    <dbReference type="NCBI Taxonomy" id="1120920"/>
    <lineage>
        <taxon>Bacteria</taxon>
        <taxon>Bacillati</taxon>
        <taxon>Bacillota</taxon>
        <taxon>Clostridia</taxon>
        <taxon>Peptostreptococcales</taxon>
        <taxon>Acidaminobacteraceae</taxon>
        <taxon>Acidaminobacter</taxon>
    </lineage>
</organism>
<dbReference type="OrthoDB" id="248489at2"/>
<feature type="domain" description="N-acetyltransferase" evidence="1">
    <location>
        <begin position="148"/>
        <end position="282"/>
    </location>
</feature>
<dbReference type="GO" id="GO:0016747">
    <property type="term" value="F:acyltransferase activity, transferring groups other than amino-acyl groups"/>
    <property type="evidence" value="ECO:0007669"/>
    <property type="project" value="InterPro"/>
</dbReference>
<dbReference type="STRING" id="1120920.SAMN03080599_02759"/>
<dbReference type="Pfam" id="PF13527">
    <property type="entry name" value="Acetyltransf_9"/>
    <property type="match status" value="1"/>
</dbReference>
<evidence type="ECO:0000313" key="2">
    <source>
        <dbReference type="EMBL" id="SCZ81377.1"/>
    </source>
</evidence>
<dbReference type="InterPro" id="IPR000182">
    <property type="entry name" value="GNAT_dom"/>
</dbReference>
<dbReference type="PROSITE" id="PS51186">
    <property type="entry name" value="GNAT"/>
    <property type="match status" value="1"/>
</dbReference>
<reference evidence="2 3" key="1">
    <citation type="submission" date="2016-10" db="EMBL/GenBank/DDBJ databases">
        <authorList>
            <person name="de Groot N.N."/>
        </authorList>
    </citation>
    <scope>NUCLEOTIDE SEQUENCE [LARGE SCALE GENOMIC DNA]</scope>
    <source>
        <strain evidence="2 3">DSM 2784</strain>
    </source>
</reference>
<dbReference type="AlphaFoldDB" id="A0A1G5S5E1"/>
<dbReference type="RefSeq" id="WP_092592470.1">
    <property type="nucleotide sequence ID" value="NZ_FMWL01000018.1"/>
</dbReference>
<gene>
    <name evidence="2" type="ORF">SAMN03080599_02759</name>
</gene>